<dbReference type="AlphaFoldDB" id="A0A0C1EAT6"/>
<reference evidence="2 3" key="1">
    <citation type="submission" date="2014-12" db="EMBL/GenBank/DDBJ databases">
        <title>Genome sequence of Morococcus cerebrosus.</title>
        <authorList>
            <person name="Shin S.-K."/>
            <person name="Yi H."/>
        </authorList>
    </citation>
    <scope>NUCLEOTIDE SEQUENCE [LARGE SCALE GENOMIC DNA]</scope>
    <source>
        <strain evidence="2 3">CIP 81.93</strain>
    </source>
</reference>
<dbReference type="PATRIC" id="fig|1056807.3.peg.940"/>
<evidence type="ECO:0000256" key="1">
    <source>
        <dbReference type="SAM" id="MobiDB-lite"/>
    </source>
</evidence>
<dbReference type="EMBL" id="JUFZ01000039">
    <property type="protein sequence ID" value="KIC09159.1"/>
    <property type="molecule type" value="Genomic_DNA"/>
</dbReference>
<proteinExistence type="predicted"/>
<comment type="caution">
    <text evidence="2">The sequence shown here is derived from an EMBL/GenBank/DDBJ whole genome shotgun (WGS) entry which is preliminary data.</text>
</comment>
<name>A0A0C1EAT6_9NEIS</name>
<evidence type="ECO:0000313" key="2">
    <source>
        <dbReference type="EMBL" id="KIC09159.1"/>
    </source>
</evidence>
<dbReference type="Proteomes" id="UP000031390">
    <property type="component" value="Unassembled WGS sequence"/>
</dbReference>
<sequence>MPKFGACPLPSPPPQGREQVAADSGVAGRLKKNARNINSRNFSDSLYRKADGTNAASVFSDDL</sequence>
<accession>A0A0C1EAT6</accession>
<protein>
    <submittedName>
        <fullName evidence="2">Uncharacterized protein</fullName>
    </submittedName>
</protein>
<evidence type="ECO:0000313" key="3">
    <source>
        <dbReference type="Proteomes" id="UP000031390"/>
    </source>
</evidence>
<organism evidence="2 3">
    <name type="scientific">Morococcus cerebrosus</name>
    <dbReference type="NCBI Taxonomy" id="1056807"/>
    <lineage>
        <taxon>Bacteria</taxon>
        <taxon>Pseudomonadati</taxon>
        <taxon>Pseudomonadota</taxon>
        <taxon>Betaproteobacteria</taxon>
        <taxon>Neisseriales</taxon>
        <taxon>Neisseriaceae</taxon>
        <taxon>Morococcus</taxon>
    </lineage>
</organism>
<feature type="region of interest" description="Disordered" evidence="1">
    <location>
        <begin position="1"/>
        <end position="32"/>
    </location>
</feature>
<gene>
    <name evidence="2" type="ORF">MCC93_09740</name>
</gene>